<dbReference type="RefSeq" id="WP_134776721.1">
    <property type="nucleotide sequence ID" value="NZ_JAYLLN010000018.1"/>
</dbReference>
<dbReference type="EMBL" id="JAYLLN010000018">
    <property type="protein sequence ID" value="MEI5984991.1"/>
    <property type="molecule type" value="Genomic_DNA"/>
</dbReference>
<organism evidence="2 3">
    <name type="scientific">Sphingobacterium tenebrionis</name>
    <dbReference type="NCBI Taxonomy" id="3111775"/>
    <lineage>
        <taxon>Bacteria</taxon>
        <taxon>Pseudomonadati</taxon>
        <taxon>Bacteroidota</taxon>
        <taxon>Sphingobacteriia</taxon>
        <taxon>Sphingobacteriales</taxon>
        <taxon>Sphingobacteriaceae</taxon>
        <taxon>Sphingobacterium</taxon>
    </lineage>
</organism>
<dbReference type="Proteomes" id="UP001363035">
    <property type="component" value="Unassembled WGS sequence"/>
</dbReference>
<name>A0ABU8I5J1_9SPHI</name>
<evidence type="ECO:0000313" key="2">
    <source>
        <dbReference type="EMBL" id="MEI5984991.1"/>
    </source>
</evidence>
<feature type="chain" id="PRO_5045333822" description="Outer membrane protein beta-barrel domain-containing protein" evidence="1">
    <location>
        <begin position="20"/>
        <end position="210"/>
    </location>
</feature>
<evidence type="ECO:0000313" key="3">
    <source>
        <dbReference type="Proteomes" id="UP001363035"/>
    </source>
</evidence>
<reference evidence="2 3" key="1">
    <citation type="submission" date="2024-01" db="EMBL/GenBank/DDBJ databases">
        <title>Sphingobacterium tenebrionis sp. nov., a novel endophyte isolated from tenebrio molitor intestines.</title>
        <authorList>
            <person name="Zhang C."/>
        </authorList>
    </citation>
    <scope>NUCLEOTIDE SEQUENCE [LARGE SCALE GENOMIC DNA]</scope>
    <source>
        <strain evidence="2 3">PU5-4</strain>
    </source>
</reference>
<sequence>MKKFLLMLVPMFFSIALLAQNRPGGKYINVGYSSQTLSFADDNDAFELKSKIGGTFNSGRTFYILNRPVAKMIYFGIDWTYIDLNYVQYKEEVVDEEESFVTHKAEAGMQVGPSVHIAPIDGLTFSTYYRYAPSYSMMFADSEFSGGYAGLNVAGISINYSAFGIGVEQRWGTAKHNFSLDVEDMEEEQEEKVSHKYKLSGPRVFLSFRF</sequence>
<protein>
    <recommendedName>
        <fullName evidence="4">Outer membrane protein beta-barrel domain-containing protein</fullName>
    </recommendedName>
</protein>
<keyword evidence="3" id="KW-1185">Reference proteome</keyword>
<proteinExistence type="predicted"/>
<accession>A0ABU8I5J1</accession>
<comment type="caution">
    <text evidence="2">The sequence shown here is derived from an EMBL/GenBank/DDBJ whole genome shotgun (WGS) entry which is preliminary data.</text>
</comment>
<keyword evidence="1" id="KW-0732">Signal</keyword>
<evidence type="ECO:0008006" key="4">
    <source>
        <dbReference type="Google" id="ProtNLM"/>
    </source>
</evidence>
<feature type="signal peptide" evidence="1">
    <location>
        <begin position="1"/>
        <end position="19"/>
    </location>
</feature>
<gene>
    <name evidence="2" type="ORF">VJ786_08750</name>
</gene>
<evidence type="ECO:0000256" key="1">
    <source>
        <dbReference type="SAM" id="SignalP"/>
    </source>
</evidence>